<proteinExistence type="inferred from homology"/>
<evidence type="ECO:0000256" key="2">
    <source>
        <dbReference type="ARBA" id="ARBA00009096"/>
    </source>
</evidence>
<comment type="similarity">
    <text evidence="2">Belongs to the TMEM97/sigma-2 receptor family.</text>
</comment>
<sequence>MAHTPLYKRPVDLIYFTWFLVNIPITLCIDMQHVYPKHLVPEQLKNVMVDYMERSSDPVTLGAFGLIGNPGQYTWCIVALYLEFFLQLPIFFIGLWGLWKASARINILILIYGVSTATIVLACVATILAVPTTSDLTINAGIASVTDEQRALLLKCYLPYLIVPTVMTLDMGWRMLKLVDAGLKATKKRDLKSR</sequence>
<keyword evidence="11" id="KW-1185">Reference proteome</keyword>
<dbReference type="PANTHER" id="PTHR31204">
    <property type="entry name" value="SIGMA INTRACELLULAR RECEPTOR 2"/>
    <property type="match status" value="1"/>
</dbReference>
<evidence type="ECO:0000313" key="10">
    <source>
        <dbReference type="EMBL" id="KZP01720.1"/>
    </source>
</evidence>
<accession>A0A167SA11</accession>
<feature type="transmembrane region" description="Helical" evidence="8">
    <location>
        <begin position="72"/>
        <end position="95"/>
    </location>
</feature>
<protein>
    <recommendedName>
        <fullName evidence="9">EXPERA domain-containing protein</fullName>
    </recommendedName>
</protein>
<keyword evidence="6 7" id="KW-0472">Membrane</keyword>
<dbReference type="PANTHER" id="PTHR31204:SF1">
    <property type="entry name" value="SIGMA INTRACELLULAR RECEPTOR 2"/>
    <property type="match status" value="1"/>
</dbReference>
<evidence type="ECO:0000256" key="8">
    <source>
        <dbReference type="SAM" id="Phobius"/>
    </source>
</evidence>
<evidence type="ECO:0000256" key="5">
    <source>
        <dbReference type="ARBA" id="ARBA00022989"/>
    </source>
</evidence>
<gene>
    <name evidence="10" type="ORF">CALVIDRAFT_594414</name>
</gene>
<evidence type="ECO:0000256" key="7">
    <source>
        <dbReference type="PROSITE-ProRule" id="PRU01087"/>
    </source>
</evidence>
<dbReference type="InterPro" id="IPR016964">
    <property type="entry name" value="Sigma2_recept"/>
</dbReference>
<feature type="transmembrane region" description="Helical" evidence="8">
    <location>
        <begin position="107"/>
        <end position="131"/>
    </location>
</feature>
<feature type="domain" description="EXPERA" evidence="9">
    <location>
        <begin position="11"/>
        <end position="168"/>
    </location>
</feature>
<dbReference type="AlphaFoldDB" id="A0A167SA11"/>
<dbReference type="STRING" id="1330018.A0A167SA11"/>
<dbReference type="Proteomes" id="UP000076738">
    <property type="component" value="Unassembled WGS sequence"/>
</dbReference>
<dbReference type="PIRSF" id="PIRSF031032">
    <property type="entry name" value="TMP_97_prd"/>
    <property type="match status" value="1"/>
</dbReference>
<dbReference type="GO" id="GO:0005789">
    <property type="term" value="C:endoplasmic reticulum membrane"/>
    <property type="evidence" value="ECO:0007669"/>
    <property type="project" value="UniProtKB-SubCell"/>
</dbReference>
<keyword evidence="5 7" id="KW-1133">Transmembrane helix</keyword>
<reference evidence="10 11" key="1">
    <citation type="journal article" date="2016" name="Mol. Biol. Evol.">
        <title>Comparative Genomics of Early-Diverging Mushroom-Forming Fungi Provides Insights into the Origins of Lignocellulose Decay Capabilities.</title>
        <authorList>
            <person name="Nagy L.G."/>
            <person name="Riley R."/>
            <person name="Tritt A."/>
            <person name="Adam C."/>
            <person name="Daum C."/>
            <person name="Floudas D."/>
            <person name="Sun H."/>
            <person name="Yadav J.S."/>
            <person name="Pangilinan J."/>
            <person name="Larsson K.H."/>
            <person name="Matsuura K."/>
            <person name="Barry K."/>
            <person name="Labutti K."/>
            <person name="Kuo R."/>
            <person name="Ohm R.A."/>
            <person name="Bhattacharya S.S."/>
            <person name="Shirouzu T."/>
            <person name="Yoshinaga Y."/>
            <person name="Martin F.M."/>
            <person name="Grigoriev I.V."/>
            <person name="Hibbett D.S."/>
        </authorList>
    </citation>
    <scope>NUCLEOTIDE SEQUENCE [LARGE SCALE GENOMIC DNA]</scope>
    <source>
        <strain evidence="10 11">TUFC12733</strain>
    </source>
</reference>
<evidence type="ECO:0000256" key="1">
    <source>
        <dbReference type="ARBA" id="ARBA00004477"/>
    </source>
</evidence>
<dbReference type="PROSITE" id="PS51751">
    <property type="entry name" value="EXPERA"/>
    <property type="match status" value="1"/>
</dbReference>
<dbReference type="EMBL" id="KV417266">
    <property type="protein sequence ID" value="KZP01720.1"/>
    <property type="molecule type" value="Genomic_DNA"/>
</dbReference>
<feature type="transmembrane region" description="Helical" evidence="8">
    <location>
        <begin position="12"/>
        <end position="35"/>
    </location>
</feature>
<evidence type="ECO:0000259" key="9">
    <source>
        <dbReference type="PROSITE" id="PS51751"/>
    </source>
</evidence>
<evidence type="ECO:0000256" key="4">
    <source>
        <dbReference type="ARBA" id="ARBA00022824"/>
    </source>
</evidence>
<evidence type="ECO:0000256" key="3">
    <source>
        <dbReference type="ARBA" id="ARBA00022692"/>
    </source>
</evidence>
<evidence type="ECO:0000313" key="11">
    <source>
        <dbReference type="Proteomes" id="UP000076738"/>
    </source>
</evidence>
<evidence type="ECO:0000256" key="6">
    <source>
        <dbReference type="ARBA" id="ARBA00023136"/>
    </source>
</evidence>
<name>A0A167SA11_CALVF</name>
<dbReference type="OrthoDB" id="433124at2759"/>
<dbReference type="InterPro" id="IPR033118">
    <property type="entry name" value="EXPERA"/>
</dbReference>
<keyword evidence="3 7" id="KW-0812">Transmembrane</keyword>
<feature type="transmembrane region" description="Helical" evidence="8">
    <location>
        <begin position="151"/>
        <end position="169"/>
    </location>
</feature>
<dbReference type="Pfam" id="PF05241">
    <property type="entry name" value="EBP"/>
    <property type="match status" value="1"/>
</dbReference>
<comment type="subcellular location">
    <subcellularLocation>
        <location evidence="1">Endoplasmic reticulum membrane</location>
        <topology evidence="1">Multi-pass membrane protein</topology>
    </subcellularLocation>
</comment>
<dbReference type="InterPro" id="IPR051987">
    <property type="entry name" value="Sigma-2_receptor-like"/>
</dbReference>
<organism evidence="10 11">
    <name type="scientific">Calocera viscosa (strain TUFC12733)</name>
    <dbReference type="NCBI Taxonomy" id="1330018"/>
    <lineage>
        <taxon>Eukaryota</taxon>
        <taxon>Fungi</taxon>
        <taxon>Dikarya</taxon>
        <taxon>Basidiomycota</taxon>
        <taxon>Agaricomycotina</taxon>
        <taxon>Dacrymycetes</taxon>
        <taxon>Dacrymycetales</taxon>
        <taxon>Dacrymycetaceae</taxon>
        <taxon>Calocera</taxon>
    </lineage>
</organism>
<keyword evidence="4" id="KW-0256">Endoplasmic reticulum</keyword>